<accession>A0A431TYP4</accession>
<dbReference type="OrthoDB" id="871277at2"/>
<dbReference type="InterPro" id="IPR013990">
    <property type="entry name" value="WHy-dom"/>
</dbReference>
<organism evidence="3 4">
    <name type="scientific">Hymenobacter gummosus</name>
    <dbReference type="NCBI Taxonomy" id="1776032"/>
    <lineage>
        <taxon>Bacteria</taxon>
        <taxon>Pseudomonadati</taxon>
        <taxon>Bacteroidota</taxon>
        <taxon>Cytophagia</taxon>
        <taxon>Cytophagales</taxon>
        <taxon>Hymenobacteraceae</taxon>
        <taxon>Hymenobacter</taxon>
    </lineage>
</organism>
<evidence type="ECO:0000313" key="4">
    <source>
        <dbReference type="Proteomes" id="UP000282184"/>
    </source>
</evidence>
<comment type="similarity">
    <text evidence="1">Belongs to the LEA type 2 family.</text>
</comment>
<evidence type="ECO:0000256" key="1">
    <source>
        <dbReference type="ARBA" id="ARBA00005960"/>
    </source>
</evidence>
<dbReference type="GO" id="GO:0009269">
    <property type="term" value="P:response to desiccation"/>
    <property type="evidence" value="ECO:0007669"/>
    <property type="project" value="InterPro"/>
</dbReference>
<dbReference type="InterPro" id="IPR045043">
    <property type="entry name" value="Lea14-like"/>
</dbReference>
<dbReference type="SMART" id="SM00769">
    <property type="entry name" value="WHy"/>
    <property type="match status" value="2"/>
</dbReference>
<sequence>MARTSFFGRHPVLGALLALLLLLVVSGFIGYKATDNGRRLLPTLDNVSMNAGNITADSLKARLHVDLRNHAPLRLRVDSFSYVTRIDGEKMAQGSQGRPTVIRRRGSSPLDIPVSVDMDQLRRKIKDIQQDCVEVEMQMQMYTRLPLVGSERIPVRLSKKVYVPKMPKIEVADVDVTDLGLRHGEALMKLRVTNYNPFPVTIRSVRYNFRIGGDDMEVRGLETKDVTFSKRGTEIMPVRVAFQPKAVPKVAFKSLFKADKTRYDLDGVAVVAAGRHNPKDMQLNFNSEGTLQELKNIPRKGK</sequence>
<keyword evidence="4" id="KW-1185">Reference proteome</keyword>
<dbReference type="Proteomes" id="UP000282184">
    <property type="component" value="Unassembled WGS sequence"/>
</dbReference>
<evidence type="ECO:0000259" key="2">
    <source>
        <dbReference type="SMART" id="SM00769"/>
    </source>
</evidence>
<dbReference type="Gene3D" id="2.60.40.1820">
    <property type="match status" value="2"/>
</dbReference>
<dbReference type="SUPFAM" id="SSF117070">
    <property type="entry name" value="LEA14-like"/>
    <property type="match status" value="2"/>
</dbReference>
<dbReference type="Pfam" id="PF03168">
    <property type="entry name" value="LEA_2"/>
    <property type="match status" value="2"/>
</dbReference>
<feature type="domain" description="Water stress and hypersensitive response" evidence="2">
    <location>
        <begin position="44"/>
        <end position="162"/>
    </location>
</feature>
<comment type="caution">
    <text evidence="3">The sequence shown here is derived from an EMBL/GenBank/DDBJ whole genome shotgun (WGS) entry which is preliminary data.</text>
</comment>
<dbReference type="AlphaFoldDB" id="A0A431TYP4"/>
<protein>
    <recommendedName>
        <fullName evidence="2">Water stress and hypersensitive response domain-containing protein</fullName>
    </recommendedName>
</protein>
<reference evidence="3 4" key="1">
    <citation type="submission" date="2018-12" db="EMBL/GenBank/DDBJ databases">
        <title>Hymenobacter gummosus sp. nov., isolated from a spring.</title>
        <authorList>
            <person name="Nie L."/>
        </authorList>
    </citation>
    <scope>NUCLEOTIDE SEQUENCE [LARGE SCALE GENOMIC DNA]</scope>
    <source>
        <strain evidence="3 4">KCTC 52166</strain>
    </source>
</reference>
<gene>
    <name evidence="3" type="ORF">EJV47_19710</name>
</gene>
<feature type="domain" description="Water stress and hypersensitive response" evidence="2">
    <location>
        <begin position="169"/>
        <end position="288"/>
    </location>
</feature>
<proteinExistence type="inferred from homology"/>
<dbReference type="RefSeq" id="WP_126694925.1">
    <property type="nucleotide sequence ID" value="NZ_RXOF01000013.1"/>
</dbReference>
<dbReference type="PANTHER" id="PTHR31459:SF2">
    <property type="entry name" value="OS03G0843300 PROTEIN"/>
    <property type="match status" value="1"/>
</dbReference>
<name>A0A431TYP4_9BACT</name>
<dbReference type="EMBL" id="RXOF01000013">
    <property type="protein sequence ID" value="RTQ47126.1"/>
    <property type="molecule type" value="Genomic_DNA"/>
</dbReference>
<dbReference type="InterPro" id="IPR004864">
    <property type="entry name" value="LEA_2"/>
</dbReference>
<dbReference type="PANTHER" id="PTHR31459">
    <property type="match status" value="1"/>
</dbReference>
<evidence type="ECO:0000313" key="3">
    <source>
        <dbReference type="EMBL" id="RTQ47126.1"/>
    </source>
</evidence>